<sequence>MSSSAHFPDSDSFQRQSDEFITWLAGNPGVRLNSKISIADLRSKSAGRGVVARSDIFDGEELFSIPRGLVLSAQNSKLKDLLSHDLEELGPWLSLILVMMYEYLLGEQSAWAPYFKVLPKSFDTLMFWSPSELQELQGSAIVSKIGKEGAEDSIMQMIAPVVRANTSLFPPVEGLASWDGEAGSQALLGLAHIMGSLIMAYAFDIEKVEDEDDEDNDEEDGYVTDDEQDQSSKGMVPLADILNADADRNNARLFQEEDSLVMKAIKHIQAGDEIFNDYGELPRADLLRRYGYVTDNYAPYDVVELSLDQICRSAGLQSADIESQPPLAFLEDLELLDDGYVVPRPSPENSLLTDILPDELLLLLKTLTLSPEQLEHQKSKSKPPKPSFGHAEAAILLKTIQLLGSQYPTTIAQDEEVLSRLIQSEASQPLNQSDRRQKMAIQVRLGEKYILQTLADILDEVITKSAQSNGGSSLKRSANGDCGDSRKTKAPRN</sequence>
<protein>
    <recommendedName>
        <fullName evidence="5">SET domain-containing protein</fullName>
    </recommendedName>
</protein>
<evidence type="ECO:0000256" key="2">
    <source>
        <dbReference type="ARBA" id="ARBA00022679"/>
    </source>
</evidence>
<dbReference type="SUPFAM" id="SSF81822">
    <property type="entry name" value="RuBisCo LSMT C-terminal, substrate-binding domain"/>
    <property type="match status" value="1"/>
</dbReference>
<dbReference type="InterPro" id="IPR001214">
    <property type="entry name" value="SET_dom"/>
</dbReference>
<dbReference type="PANTHER" id="PTHR13271">
    <property type="entry name" value="UNCHARACTERIZED PUTATIVE METHYLTRANSFERASE"/>
    <property type="match status" value="1"/>
</dbReference>
<dbReference type="FunFam" id="3.90.1420.10:FF:000013">
    <property type="entry name" value="Ribosomal lysine N-methyltransferase 4"/>
    <property type="match status" value="1"/>
</dbReference>
<dbReference type="Gene3D" id="3.90.1410.10">
    <property type="entry name" value="set domain protein methyltransferase, domain 1"/>
    <property type="match status" value="1"/>
</dbReference>
<dbReference type="GO" id="GO:0005634">
    <property type="term" value="C:nucleus"/>
    <property type="evidence" value="ECO:0007669"/>
    <property type="project" value="UniProtKB-SubCell"/>
</dbReference>
<evidence type="ECO:0000256" key="3">
    <source>
        <dbReference type="ARBA" id="ARBA00022691"/>
    </source>
</evidence>
<evidence type="ECO:0000313" key="7">
    <source>
        <dbReference type="Proteomes" id="UP000036893"/>
    </source>
</evidence>
<keyword evidence="2" id="KW-0808">Transferase</keyword>
<evidence type="ECO:0000313" key="6">
    <source>
        <dbReference type="EMBL" id="GIC88559.1"/>
    </source>
</evidence>
<feature type="region of interest" description="Disordered" evidence="4">
    <location>
        <begin position="210"/>
        <end position="234"/>
    </location>
</feature>
<evidence type="ECO:0000256" key="1">
    <source>
        <dbReference type="ARBA" id="ARBA00022603"/>
    </source>
</evidence>
<dbReference type="Pfam" id="PF09273">
    <property type="entry name" value="Rubis-subs-bind"/>
    <property type="match status" value="1"/>
</dbReference>
<comment type="caution">
    <text evidence="6">The sequence shown here is derived from an EMBL/GenBank/DDBJ whole genome shotgun (WGS) entry which is preliminary data.</text>
</comment>
<keyword evidence="3" id="KW-0949">S-adenosyl-L-methionine</keyword>
<feature type="compositionally biased region" description="Polar residues" evidence="4">
    <location>
        <begin position="466"/>
        <end position="476"/>
    </location>
</feature>
<dbReference type="Pfam" id="PF00856">
    <property type="entry name" value="SET"/>
    <property type="match status" value="1"/>
</dbReference>
<dbReference type="GO" id="GO:0016279">
    <property type="term" value="F:protein-lysine N-methyltransferase activity"/>
    <property type="evidence" value="ECO:0007669"/>
    <property type="project" value="UniProtKB-UniRule"/>
</dbReference>
<dbReference type="FunFam" id="3.90.1410.10:FF:000007">
    <property type="entry name" value="Ribosomal lysine N-methyltransferase 4"/>
    <property type="match status" value="1"/>
</dbReference>
<keyword evidence="1" id="KW-0489">Methyltransferase</keyword>
<dbReference type="PANTHER" id="PTHR13271:SF34">
    <property type="entry name" value="N-LYSINE METHYLTRANSFERASE SETD6"/>
    <property type="match status" value="1"/>
</dbReference>
<feature type="compositionally biased region" description="Acidic residues" evidence="4">
    <location>
        <begin position="210"/>
        <end position="229"/>
    </location>
</feature>
<reference evidence="6" key="1">
    <citation type="journal article" date="2015" name="Genome Announc.">
        <title>Draft Genome Sequence of the Pathogenic Filamentous Fungus Aspergillus udagawae Strain IFM 46973T.</title>
        <authorList>
            <person name="Kusuya Y."/>
            <person name="Takahashi-Nakaguchi A."/>
            <person name="Takahashi H."/>
            <person name="Yaguchi T."/>
        </authorList>
    </citation>
    <scope>NUCLEOTIDE SEQUENCE</scope>
    <source>
        <strain evidence="6">IFM 46973</strain>
    </source>
</reference>
<gene>
    <name evidence="6" type="ORF">Aud_004954</name>
</gene>
<dbReference type="InterPro" id="IPR050600">
    <property type="entry name" value="SETD3_SETD6_MTase"/>
</dbReference>
<accession>A0A8E0V1F7</accession>
<dbReference type="InterPro" id="IPR015353">
    <property type="entry name" value="Rubisco_LSMT_subst-bd"/>
</dbReference>
<feature type="region of interest" description="Disordered" evidence="4">
    <location>
        <begin position="466"/>
        <end position="493"/>
    </location>
</feature>
<dbReference type="RefSeq" id="XP_043145825.1">
    <property type="nucleotide sequence ID" value="XM_043289890.1"/>
</dbReference>
<evidence type="ECO:0000256" key="4">
    <source>
        <dbReference type="SAM" id="MobiDB-lite"/>
    </source>
</evidence>
<name>A0A8E0V1F7_9EURO</name>
<dbReference type="InterPro" id="IPR046341">
    <property type="entry name" value="SET_dom_sf"/>
</dbReference>
<organism evidence="6 7">
    <name type="scientific">Aspergillus udagawae</name>
    <dbReference type="NCBI Taxonomy" id="91492"/>
    <lineage>
        <taxon>Eukaryota</taxon>
        <taxon>Fungi</taxon>
        <taxon>Dikarya</taxon>
        <taxon>Ascomycota</taxon>
        <taxon>Pezizomycotina</taxon>
        <taxon>Eurotiomycetes</taxon>
        <taxon>Eurotiomycetidae</taxon>
        <taxon>Eurotiales</taxon>
        <taxon>Aspergillaceae</taxon>
        <taxon>Aspergillus</taxon>
        <taxon>Aspergillus subgen. Fumigati</taxon>
    </lineage>
</organism>
<proteinExistence type="predicted"/>
<dbReference type="EMBL" id="BBXM02000003">
    <property type="protein sequence ID" value="GIC88559.1"/>
    <property type="molecule type" value="Genomic_DNA"/>
</dbReference>
<evidence type="ECO:0000259" key="5">
    <source>
        <dbReference type="PROSITE" id="PS50280"/>
    </source>
</evidence>
<dbReference type="SUPFAM" id="SSF82199">
    <property type="entry name" value="SET domain"/>
    <property type="match status" value="1"/>
</dbReference>
<dbReference type="Gene3D" id="3.90.1420.10">
    <property type="entry name" value="Rubisco LSMT, substrate-binding domain"/>
    <property type="match status" value="1"/>
</dbReference>
<dbReference type="AlphaFoldDB" id="A0A8E0V1F7"/>
<reference evidence="6" key="2">
    <citation type="submission" date="2021-01" db="EMBL/GenBank/DDBJ databases">
        <title>Pan-genome distribution and transcriptional activeness of fungal secondary metabolism genes in Aspergillus section Fumigati.</title>
        <authorList>
            <person name="Takahashi H."/>
            <person name="Umemura M."/>
            <person name="Ninomiya A."/>
            <person name="Kusuya Y."/>
            <person name="Urayama S."/>
            <person name="Shimizu M."/>
            <person name="Watanabe A."/>
            <person name="Kamei K."/>
            <person name="Yaguchi T."/>
            <person name="Hagiwara D."/>
        </authorList>
    </citation>
    <scope>NUCLEOTIDE SEQUENCE</scope>
    <source>
        <strain evidence="6">IFM 46973</strain>
    </source>
</reference>
<dbReference type="InterPro" id="IPR036464">
    <property type="entry name" value="Rubisco_LSMT_subst-bd_sf"/>
</dbReference>
<feature type="domain" description="SET" evidence="5">
    <location>
        <begin position="34"/>
        <end position="279"/>
    </location>
</feature>
<dbReference type="GO" id="GO:0032259">
    <property type="term" value="P:methylation"/>
    <property type="evidence" value="ECO:0007669"/>
    <property type="project" value="UniProtKB-KW"/>
</dbReference>
<dbReference type="GeneID" id="66992430"/>
<dbReference type="PROSITE" id="PS50280">
    <property type="entry name" value="SET"/>
    <property type="match status" value="1"/>
</dbReference>
<dbReference type="Proteomes" id="UP000036893">
    <property type="component" value="Unassembled WGS sequence"/>
</dbReference>